<protein>
    <submittedName>
        <fullName evidence="1">Ribonucleotide-diphosphate reductase subunit beta</fullName>
    </submittedName>
</protein>
<dbReference type="EMBL" id="QXTG01000003">
    <property type="protein sequence ID" value="RIX26405.1"/>
    <property type="molecule type" value="Genomic_DNA"/>
</dbReference>
<organism evidence="1 2">
    <name type="scientific">Amnibacterium setariae</name>
    <dbReference type="NCBI Taxonomy" id="2306585"/>
    <lineage>
        <taxon>Bacteria</taxon>
        <taxon>Bacillati</taxon>
        <taxon>Actinomycetota</taxon>
        <taxon>Actinomycetes</taxon>
        <taxon>Micrococcales</taxon>
        <taxon>Microbacteriaceae</taxon>
        <taxon>Amnibacterium</taxon>
    </lineage>
</organism>
<proteinExistence type="predicted"/>
<evidence type="ECO:0000313" key="1">
    <source>
        <dbReference type="EMBL" id="RIX26405.1"/>
    </source>
</evidence>
<accession>A0A3A1TRU1</accession>
<gene>
    <name evidence="1" type="ORF">D1781_15780</name>
</gene>
<dbReference type="Proteomes" id="UP000265742">
    <property type="component" value="Unassembled WGS sequence"/>
</dbReference>
<name>A0A3A1TRU1_9MICO</name>
<sequence length="27" mass="3021">MNFDTESIDGYAIPVDPMDLLQCDSCQ</sequence>
<evidence type="ECO:0000313" key="2">
    <source>
        <dbReference type="Proteomes" id="UP000265742"/>
    </source>
</evidence>
<keyword evidence="2" id="KW-1185">Reference proteome</keyword>
<dbReference type="AlphaFoldDB" id="A0A3A1TRU1"/>
<comment type="caution">
    <text evidence="1">The sequence shown here is derived from an EMBL/GenBank/DDBJ whole genome shotgun (WGS) entry which is preliminary data.</text>
</comment>
<reference evidence="2" key="1">
    <citation type="submission" date="2018-09" db="EMBL/GenBank/DDBJ databases">
        <authorList>
            <person name="Kim I."/>
        </authorList>
    </citation>
    <scope>NUCLEOTIDE SEQUENCE [LARGE SCALE GENOMIC DNA]</scope>
    <source>
        <strain evidence="2">DD4a</strain>
    </source>
</reference>